<sequence length="237" mass="25555">MFSKALSVIGLTALMAVPASASTTFDFTGGTNHTSVSESFSSDGITVTVTAGRFDGSNVVEYMYTDAVGHYSTGLGVDTGRTDEHYVDGNGNNDLLIFRFDKTVALESISFSHWDVEYNWQCTNWGRYGCYDWDLVGSEGDDEFSLLTGNPWTLLGTNYNPDGYNGDGVAWASLALVPYSDQLGVGAHDSNDEFKIRSLTVLEITSGVPEPATWLMMIMGFGLVGIASRRRSVAAAA</sequence>
<dbReference type="EMBL" id="CP116805">
    <property type="protein sequence ID" value="WCL54802.1"/>
    <property type="molecule type" value="Genomic_DNA"/>
</dbReference>
<keyword evidence="4" id="KW-1185">Reference proteome</keyword>
<evidence type="ECO:0000256" key="1">
    <source>
        <dbReference type="SAM" id="SignalP"/>
    </source>
</evidence>
<accession>A0AAE9XRD1</accession>
<proteinExistence type="predicted"/>
<feature type="domain" description="Ice-binding protein C-terminal" evidence="2">
    <location>
        <begin position="208"/>
        <end position="231"/>
    </location>
</feature>
<dbReference type="KEGG" id="gso:PH603_03395"/>
<name>A0AAE9XRD1_9PROT</name>
<dbReference type="Pfam" id="PF07589">
    <property type="entry name" value="PEP-CTERM"/>
    <property type="match status" value="1"/>
</dbReference>
<dbReference type="AlphaFoldDB" id="A0AAE9XRD1"/>
<dbReference type="RefSeq" id="WP_289504522.1">
    <property type="nucleotide sequence ID" value="NZ_CP116805.1"/>
</dbReference>
<dbReference type="NCBIfam" id="NF035944">
    <property type="entry name" value="PEPxxWA-CTERM"/>
    <property type="match status" value="1"/>
</dbReference>
<evidence type="ECO:0000313" key="3">
    <source>
        <dbReference type="EMBL" id="WCL54802.1"/>
    </source>
</evidence>
<organism evidence="3 4">
    <name type="scientific">Gimibacter soli</name>
    <dbReference type="NCBI Taxonomy" id="3024400"/>
    <lineage>
        <taxon>Bacteria</taxon>
        <taxon>Pseudomonadati</taxon>
        <taxon>Pseudomonadota</taxon>
        <taxon>Alphaproteobacteria</taxon>
        <taxon>Kordiimonadales</taxon>
        <taxon>Temperatibacteraceae</taxon>
        <taxon>Gimibacter</taxon>
    </lineage>
</organism>
<reference evidence="3" key="1">
    <citation type="submission" date="2023-01" db="EMBL/GenBank/DDBJ databases">
        <title>The genome sequence of Kordiimonadaceae bacterium 6D33.</title>
        <authorList>
            <person name="Liu Y."/>
        </authorList>
    </citation>
    <scope>NUCLEOTIDE SEQUENCE</scope>
    <source>
        <strain evidence="3">6D33</strain>
    </source>
</reference>
<evidence type="ECO:0000313" key="4">
    <source>
        <dbReference type="Proteomes" id="UP001217500"/>
    </source>
</evidence>
<feature type="signal peptide" evidence="1">
    <location>
        <begin position="1"/>
        <end position="21"/>
    </location>
</feature>
<keyword evidence="1" id="KW-0732">Signal</keyword>
<dbReference type="Proteomes" id="UP001217500">
    <property type="component" value="Chromosome"/>
</dbReference>
<dbReference type="InterPro" id="IPR013424">
    <property type="entry name" value="Ice-binding_C"/>
</dbReference>
<feature type="chain" id="PRO_5042165937" evidence="1">
    <location>
        <begin position="22"/>
        <end position="237"/>
    </location>
</feature>
<gene>
    <name evidence="3" type="ORF">PH603_03395</name>
</gene>
<protein>
    <submittedName>
        <fullName evidence="3">PEPxxWA-CTERM sorting domain-containing protein</fullName>
    </submittedName>
</protein>
<dbReference type="NCBIfam" id="TIGR02595">
    <property type="entry name" value="PEP_CTERM"/>
    <property type="match status" value="1"/>
</dbReference>
<evidence type="ECO:0000259" key="2">
    <source>
        <dbReference type="Pfam" id="PF07589"/>
    </source>
</evidence>